<accession>A0AC58U895</accession>
<gene>
    <name evidence="2" type="primary">LOC107803533</name>
</gene>
<dbReference type="RefSeq" id="XP_075105713.1">
    <property type="nucleotide sequence ID" value="XM_075249612.1"/>
</dbReference>
<evidence type="ECO:0000313" key="2">
    <source>
        <dbReference type="RefSeq" id="XP_075105713.1"/>
    </source>
</evidence>
<reference evidence="2" key="2">
    <citation type="submission" date="2025-08" db="UniProtKB">
        <authorList>
            <consortium name="RefSeq"/>
        </authorList>
    </citation>
    <scope>IDENTIFICATION</scope>
    <source>
        <tissue evidence="2">Leaf</tissue>
    </source>
</reference>
<organism evidence="1 2">
    <name type="scientific">Nicotiana tabacum</name>
    <name type="common">Common tobacco</name>
    <dbReference type="NCBI Taxonomy" id="4097"/>
    <lineage>
        <taxon>Eukaryota</taxon>
        <taxon>Viridiplantae</taxon>
        <taxon>Streptophyta</taxon>
        <taxon>Embryophyta</taxon>
        <taxon>Tracheophyta</taxon>
        <taxon>Spermatophyta</taxon>
        <taxon>Magnoliopsida</taxon>
        <taxon>eudicotyledons</taxon>
        <taxon>Gunneridae</taxon>
        <taxon>Pentapetalae</taxon>
        <taxon>asterids</taxon>
        <taxon>lamiids</taxon>
        <taxon>Solanales</taxon>
        <taxon>Solanaceae</taxon>
        <taxon>Nicotianoideae</taxon>
        <taxon>Nicotianeae</taxon>
        <taxon>Nicotiana</taxon>
    </lineage>
</organism>
<protein>
    <submittedName>
        <fullName evidence="2">Uncharacterized protein LOC107803533 isoform X2</fullName>
    </submittedName>
</protein>
<keyword evidence="1" id="KW-1185">Reference proteome</keyword>
<sequence length="198" mass="22537">MKSLGLPLIDIWRINLECSRLFFLIKEGANNSMSFSACIVICLTTSSMQEEWRIHMLPIEFLFITVWPVIDMRLRCKSEGVEYPPGIPPDASKVLELDIIRWELQGLDDALKPSQFSLGVKGSLYPDRNGPRSRLKGQLQMSISFVLPPMLALVPEDVRRDVADTVLRGLLQNMKNKVNGSLLSDYGEFKREKQKELV</sequence>
<dbReference type="Proteomes" id="UP000790787">
    <property type="component" value="Chromosome 3"/>
</dbReference>
<reference evidence="1" key="1">
    <citation type="journal article" date="2014" name="Nat. Commun.">
        <title>The tobacco genome sequence and its comparison with those of tomato and potato.</title>
        <authorList>
            <person name="Sierro N."/>
            <person name="Battey J.N."/>
            <person name="Ouadi S."/>
            <person name="Bakaher N."/>
            <person name="Bovet L."/>
            <person name="Willig A."/>
            <person name="Goepfert S."/>
            <person name="Peitsch M.C."/>
            <person name="Ivanov N.V."/>
        </authorList>
    </citation>
    <scope>NUCLEOTIDE SEQUENCE [LARGE SCALE GENOMIC DNA]</scope>
</reference>
<evidence type="ECO:0000313" key="1">
    <source>
        <dbReference type="Proteomes" id="UP000790787"/>
    </source>
</evidence>
<name>A0AC58U895_TOBAC</name>
<proteinExistence type="predicted"/>